<dbReference type="Proteomes" id="UP000680866">
    <property type="component" value="Chromosome"/>
</dbReference>
<dbReference type="Pfam" id="PF12840">
    <property type="entry name" value="HTH_20"/>
    <property type="match status" value="1"/>
</dbReference>
<accession>A0A810N7B8</accession>
<dbReference type="InterPro" id="IPR001845">
    <property type="entry name" value="HTH_ArsR_DNA-bd_dom"/>
</dbReference>
<evidence type="ECO:0000313" key="2">
    <source>
        <dbReference type="EMBL" id="BCJ69296.1"/>
    </source>
</evidence>
<sequence>MRGLAHPLRLRILDALRLDGPSNSSHLATRFGENTGTISWHLRQLARHGFIEEDIGRGDQHERWWRAPTRKEILDTSELDRAAVSGVVKELLRWSFGRVTEYLQEDWPKEWREASTVAEWTELRLTTHQLRELSERLTGVVEEYLHAQPEPDALPVVVQLQAFPRKPVQKSQ</sequence>
<gene>
    <name evidence="2" type="ORF">Prubr_63170</name>
</gene>
<dbReference type="AlphaFoldDB" id="A0A810N7B8"/>
<evidence type="ECO:0000259" key="1">
    <source>
        <dbReference type="SMART" id="SM00418"/>
    </source>
</evidence>
<reference evidence="2" key="1">
    <citation type="submission" date="2020-08" db="EMBL/GenBank/DDBJ databases">
        <title>Whole genome shotgun sequence of Polymorphospora rubra NBRC 101157.</title>
        <authorList>
            <person name="Komaki H."/>
            <person name="Tamura T."/>
        </authorList>
    </citation>
    <scope>NUCLEOTIDE SEQUENCE</scope>
    <source>
        <strain evidence="2">NBRC 101157</strain>
    </source>
</reference>
<dbReference type="CDD" id="cd00090">
    <property type="entry name" value="HTH_ARSR"/>
    <property type="match status" value="1"/>
</dbReference>
<dbReference type="GO" id="GO:0003700">
    <property type="term" value="F:DNA-binding transcription factor activity"/>
    <property type="evidence" value="ECO:0007669"/>
    <property type="project" value="InterPro"/>
</dbReference>
<dbReference type="InterPro" id="IPR011991">
    <property type="entry name" value="ArsR-like_HTH"/>
</dbReference>
<evidence type="ECO:0000313" key="3">
    <source>
        <dbReference type="Proteomes" id="UP000680866"/>
    </source>
</evidence>
<dbReference type="InterPro" id="IPR036390">
    <property type="entry name" value="WH_DNA-bd_sf"/>
</dbReference>
<dbReference type="EMBL" id="AP023359">
    <property type="protein sequence ID" value="BCJ69296.1"/>
    <property type="molecule type" value="Genomic_DNA"/>
</dbReference>
<dbReference type="SUPFAM" id="SSF46785">
    <property type="entry name" value="Winged helix' DNA-binding domain"/>
    <property type="match status" value="1"/>
</dbReference>
<proteinExistence type="predicted"/>
<dbReference type="KEGG" id="pry:Prubr_63170"/>
<feature type="domain" description="HTH arsR-type" evidence="1">
    <location>
        <begin position="1"/>
        <end position="93"/>
    </location>
</feature>
<dbReference type="SMART" id="SM00418">
    <property type="entry name" value="HTH_ARSR"/>
    <property type="match status" value="1"/>
</dbReference>
<name>A0A810N7B8_9ACTN</name>
<dbReference type="Gene3D" id="1.10.10.10">
    <property type="entry name" value="Winged helix-like DNA-binding domain superfamily/Winged helix DNA-binding domain"/>
    <property type="match status" value="1"/>
</dbReference>
<protein>
    <submittedName>
        <fullName evidence="2">Transcriptional regulator</fullName>
    </submittedName>
</protein>
<dbReference type="InterPro" id="IPR036388">
    <property type="entry name" value="WH-like_DNA-bd_sf"/>
</dbReference>
<organism evidence="2 3">
    <name type="scientific">Polymorphospora rubra</name>
    <dbReference type="NCBI Taxonomy" id="338584"/>
    <lineage>
        <taxon>Bacteria</taxon>
        <taxon>Bacillati</taxon>
        <taxon>Actinomycetota</taxon>
        <taxon>Actinomycetes</taxon>
        <taxon>Micromonosporales</taxon>
        <taxon>Micromonosporaceae</taxon>
        <taxon>Polymorphospora</taxon>
    </lineage>
</organism>
<keyword evidence="3" id="KW-1185">Reference proteome</keyword>